<reference evidence="1" key="1">
    <citation type="submission" date="2013-10" db="EMBL/GenBank/DDBJ databases">
        <title>Genomic analysis of the causative agents of coccidiosis in chickens.</title>
        <authorList>
            <person name="Reid A.J."/>
            <person name="Blake D."/>
            <person name="Billington K."/>
            <person name="Browne H."/>
            <person name="Dunn M."/>
            <person name="Hung S."/>
            <person name="Kawahara F."/>
            <person name="Miranda-Saavedra D."/>
            <person name="Mourier T."/>
            <person name="Nagra H."/>
            <person name="Otto T.D."/>
            <person name="Rawlings N."/>
            <person name="Sanchez A."/>
            <person name="Sanders M."/>
            <person name="Subramaniam C."/>
            <person name="Tay Y."/>
            <person name="Dear P."/>
            <person name="Doerig C."/>
            <person name="Gruber A."/>
            <person name="Parkinson J."/>
            <person name="Shirley M."/>
            <person name="Wan K.L."/>
            <person name="Berriman M."/>
            <person name="Tomley F."/>
            <person name="Pain A."/>
        </authorList>
    </citation>
    <scope>NUCLEOTIDE SEQUENCE [LARGE SCALE GENOMIC DNA]</scope>
    <source>
        <strain evidence="1">Houghton</strain>
    </source>
</reference>
<organism evidence="1 2">
    <name type="scientific">Eimeria mitis</name>
    <dbReference type="NCBI Taxonomy" id="44415"/>
    <lineage>
        <taxon>Eukaryota</taxon>
        <taxon>Sar</taxon>
        <taxon>Alveolata</taxon>
        <taxon>Apicomplexa</taxon>
        <taxon>Conoidasida</taxon>
        <taxon>Coccidia</taxon>
        <taxon>Eucoccidiorida</taxon>
        <taxon>Eimeriorina</taxon>
        <taxon>Eimeriidae</taxon>
        <taxon>Eimeria</taxon>
    </lineage>
</organism>
<protein>
    <submittedName>
        <fullName evidence="1">Uncharacterized protein</fullName>
    </submittedName>
</protein>
<name>U6K4N7_9EIME</name>
<keyword evidence="2" id="KW-1185">Reference proteome</keyword>
<dbReference type="Proteomes" id="UP000030744">
    <property type="component" value="Unassembled WGS sequence"/>
</dbReference>
<dbReference type="OrthoDB" id="10482302at2759"/>
<gene>
    <name evidence="1" type="ORF">EMH_0008630</name>
</gene>
<dbReference type="EMBL" id="HG683167">
    <property type="protein sequence ID" value="CDJ31297.1"/>
    <property type="molecule type" value="Genomic_DNA"/>
</dbReference>
<reference evidence="1" key="2">
    <citation type="submission" date="2013-10" db="EMBL/GenBank/DDBJ databases">
        <authorList>
            <person name="Aslett M."/>
        </authorList>
    </citation>
    <scope>NUCLEOTIDE SEQUENCE [LARGE SCALE GENOMIC DNA]</scope>
    <source>
        <strain evidence="1">Houghton</strain>
    </source>
</reference>
<dbReference type="RefSeq" id="XP_013353862.1">
    <property type="nucleotide sequence ID" value="XM_013498408.1"/>
</dbReference>
<dbReference type="GeneID" id="25375852"/>
<proteinExistence type="predicted"/>
<sequence>MGMQDAGSFSHDADHCEELYPRQPTYSHIMNSWGPSAMIRVAPPGASRQWEEAETTGDRHMYEELAGRGEMSWRCGEAGAVPHMLTEANNWTTEGPVDPAQEAAAAQHPILLRQQQKRGEWVWSSDNTSRTAPSLAKEFNGVGAPDALSLLNHLQGEVYQLKLQQQLQQEQQKHWQLQQQLLRQQGQPAARFRRKSPHGYLADEGRRSIVAPLVDRQERAPRGGCICNCFE</sequence>
<evidence type="ECO:0000313" key="1">
    <source>
        <dbReference type="EMBL" id="CDJ31297.1"/>
    </source>
</evidence>
<accession>U6K4N7</accession>
<dbReference type="VEuPathDB" id="ToxoDB:EMH_0008630"/>
<dbReference type="AlphaFoldDB" id="U6K4N7"/>
<evidence type="ECO:0000313" key="2">
    <source>
        <dbReference type="Proteomes" id="UP000030744"/>
    </source>
</evidence>